<accession>M5UKR9</accession>
<dbReference type="PATRIC" id="fig|1263870.3.peg.2073"/>
<dbReference type="Proteomes" id="UP000011885">
    <property type="component" value="Unassembled WGS sequence"/>
</dbReference>
<sequence>MAHMRRRLFRTLEFPERCIVAINCKVVSTDRMKEIADQFFADEVYRECHNLVLAIPADDAFAQSSAFDCVQAIKQSAFENHHDGKVSWLLIHHPDSELNALESLVRQQGGQWYGS</sequence>
<dbReference type="AlphaFoldDB" id="M5UKR9"/>
<evidence type="ECO:0000313" key="1">
    <source>
        <dbReference type="EMBL" id="EMI56608.1"/>
    </source>
</evidence>
<evidence type="ECO:0000313" key="2">
    <source>
        <dbReference type="Proteomes" id="UP000011885"/>
    </source>
</evidence>
<reference evidence="1 2" key="1">
    <citation type="journal article" date="2013" name="Mar. Genomics">
        <title>Expression of sulfatases in Rhodopirellula baltica and the diversity of sulfatases in the genus Rhodopirellula.</title>
        <authorList>
            <person name="Wegner C.E."/>
            <person name="Richter-Heitmann T."/>
            <person name="Klindworth A."/>
            <person name="Klockow C."/>
            <person name="Richter M."/>
            <person name="Achstetter T."/>
            <person name="Glockner F.O."/>
            <person name="Harder J."/>
        </authorList>
    </citation>
    <scope>NUCLEOTIDE SEQUENCE [LARGE SCALE GENOMIC DNA]</scope>
    <source>
        <strain evidence="1 2">SM41</strain>
    </source>
</reference>
<gene>
    <name evidence="1" type="ORF">RSSM_01941</name>
</gene>
<organism evidence="1 2">
    <name type="scientific">Rhodopirellula sallentina SM41</name>
    <dbReference type="NCBI Taxonomy" id="1263870"/>
    <lineage>
        <taxon>Bacteria</taxon>
        <taxon>Pseudomonadati</taxon>
        <taxon>Planctomycetota</taxon>
        <taxon>Planctomycetia</taxon>
        <taxon>Pirellulales</taxon>
        <taxon>Pirellulaceae</taxon>
        <taxon>Rhodopirellula</taxon>
    </lineage>
</organism>
<proteinExistence type="predicted"/>
<comment type="caution">
    <text evidence="1">The sequence shown here is derived from an EMBL/GenBank/DDBJ whole genome shotgun (WGS) entry which is preliminary data.</text>
</comment>
<name>M5UKR9_9BACT</name>
<protein>
    <submittedName>
        <fullName evidence="1">Uncharacterized protein</fullName>
    </submittedName>
</protein>
<keyword evidence="2" id="KW-1185">Reference proteome</keyword>
<dbReference type="EMBL" id="ANOH01000136">
    <property type="protein sequence ID" value="EMI56608.1"/>
    <property type="molecule type" value="Genomic_DNA"/>
</dbReference>